<accession>A0A4U9RCD7</accession>
<name>A0A4U9RCD7_HATHI</name>
<proteinExistence type="predicted"/>
<protein>
    <submittedName>
        <fullName evidence="1">Uncharacterized protein</fullName>
    </submittedName>
</protein>
<organism evidence="1 2">
    <name type="scientific">Hathewaya histolytica</name>
    <name type="common">Clostridium histolyticum</name>
    <dbReference type="NCBI Taxonomy" id="1498"/>
    <lineage>
        <taxon>Bacteria</taxon>
        <taxon>Bacillati</taxon>
        <taxon>Bacillota</taxon>
        <taxon>Clostridia</taxon>
        <taxon>Eubacteriales</taxon>
        <taxon>Clostridiaceae</taxon>
        <taxon>Hathewaya</taxon>
    </lineage>
</organism>
<evidence type="ECO:0000313" key="1">
    <source>
        <dbReference type="EMBL" id="VTQ88846.1"/>
    </source>
</evidence>
<dbReference type="Proteomes" id="UP000308489">
    <property type="component" value="Chromosome 1"/>
</dbReference>
<dbReference type="EMBL" id="LR590481">
    <property type="protein sequence ID" value="VTQ88846.1"/>
    <property type="molecule type" value="Genomic_DNA"/>
</dbReference>
<keyword evidence="2" id="KW-1185">Reference proteome</keyword>
<reference evidence="1 2" key="1">
    <citation type="submission" date="2019-05" db="EMBL/GenBank/DDBJ databases">
        <authorList>
            <consortium name="Pathogen Informatics"/>
        </authorList>
    </citation>
    <scope>NUCLEOTIDE SEQUENCE [LARGE SCALE GENOMIC DNA]</scope>
    <source>
        <strain evidence="1 2">NCTC503</strain>
    </source>
</reference>
<sequence>MAKHFIKIENKDFETEIGWSTEAIYSAETKNLLVLWKDESSIIQVQEGDTICIDCWGGFPGVMVMKKPKDKYRKLLWENKITRRFITKWGNISEKWDSDFIDRDYGSHFNVSRTISLDTLKFRIHESGFVNSNGQEFTNHVSLDSIAYKEGNFEQFKKDIETMMGYLVPDTNIPG</sequence>
<dbReference type="AlphaFoldDB" id="A0A4U9RCD7"/>
<gene>
    <name evidence="1" type="ORF">NCTC503_01301</name>
</gene>
<evidence type="ECO:0000313" key="2">
    <source>
        <dbReference type="Proteomes" id="UP000308489"/>
    </source>
</evidence>
<dbReference type="KEGG" id="hhw:NCTC503_01301"/>